<evidence type="ECO:0000313" key="2">
    <source>
        <dbReference type="EnsemblPlants" id="Zm00001eb212730_P001"/>
    </source>
</evidence>
<dbReference type="Proteomes" id="UP000007305">
    <property type="component" value="Chromosome 5"/>
</dbReference>
<protein>
    <submittedName>
        <fullName evidence="2">Uncharacterized protein</fullName>
    </submittedName>
</protein>
<reference evidence="2" key="2">
    <citation type="submission" date="2019-07" db="EMBL/GenBank/DDBJ databases">
        <authorList>
            <person name="Seetharam A."/>
            <person name="Woodhouse M."/>
            <person name="Cannon E."/>
        </authorList>
    </citation>
    <scope>NUCLEOTIDE SEQUENCE [LARGE SCALE GENOMIC DNA]</scope>
    <source>
        <strain evidence="2">cv. B73</strain>
    </source>
</reference>
<name>A0A804P722_MAIZE</name>
<organism evidence="2 3">
    <name type="scientific">Zea mays</name>
    <name type="common">Maize</name>
    <dbReference type="NCBI Taxonomy" id="4577"/>
    <lineage>
        <taxon>Eukaryota</taxon>
        <taxon>Viridiplantae</taxon>
        <taxon>Streptophyta</taxon>
        <taxon>Embryophyta</taxon>
        <taxon>Tracheophyta</taxon>
        <taxon>Spermatophyta</taxon>
        <taxon>Magnoliopsida</taxon>
        <taxon>Liliopsida</taxon>
        <taxon>Poales</taxon>
        <taxon>Poaceae</taxon>
        <taxon>PACMAD clade</taxon>
        <taxon>Panicoideae</taxon>
        <taxon>Andropogonodae</taxon>
        <taxon>Andropogoneae</taxon>
        <taxon>Tripsacinae</taxon>
        <taxon>Zea</taxon>
    </lineage>
</organism>
<dbReference type="EnsemblPlants" id="Zm00001eb212730_T001">
    <property type="protein sequence ID" value="Zm00001eb212730_P001"/>
    <property type="gene ID" value="Zm00001eb212730"/>
</dbReference>
<proteinExistence type="predicted"/>
<reference evidence="2" key="3">
    <citation type="submission" date="2021-05" db="UniProtKB">
        <authorList>
            <consortium name="EnsemblPlants"/>
        </authorList>
    </citation>
    <scope>IDENTIFICATION</scope>
    <source>
        <strain evidence="2">cv. B73</strain>
    </source>
</reference>
<dbReference type="AlphaFoldDB" id="A0A804P722"/>
<reference evidence="3" key="1">
    <citation type="journal article" date="2009" name="Science">
        <title>The B73 maize genome: complexity, diversity, and dynamics.</title>
        <authorList>
            <person name="Schnable P.S."/>
            <person name="Ware D."/>
            <person name="Fulton R.S."/>
            <person name="Stein J.C."/>
            <person name="Wei F."/>
            <person name="Pasternak S."/>
            <person name="Liang C."/>
            <person name="Zhang J."/>
            <person name="Fulton L."/>
            <person name="Graves T.A."/>
            <person name="Minx P."/>
            <person name="Reily A.D."/>
            <person name="Courtney L."/>
            <person name="Kruchowski S.S."/>
            <person name="Tomlinson C."/>
            <person name="Strong C."/>
            <person name="Delehaunty K."/>
            <person name="Fronick C."/>
            <person name="Courtney B."/>
            <person name="Rock S.M."/>
            <person name="Belter E."/>
            <person name="Du F."/>
            <person name="Kim K."/>
            <person name="Abbott R.M."/>
            <person name="Cotton M."/>
            <person name="Levy A."/>
            <person name="Marchetto P."/>
            <person name="Ochoa K."/>
            <person name="Jackson S.M."/>
            <person name="Gillam B."/>
            <person name="Chen W."/>
            <person name="Yan L."/>
            <person name="Higginbotham J."/>
            <person name="Cardenas M."/>
            <person name="Waligorski J."/>
            <person name="Applebaum E."/>
            <person name="Phelps L."/>
            <person name="Falcone J."/>
            <person name="Kanchi K."/>
            <person name="Thane T."/>
            <person name="Scimone A."/>
            <person name="Thane N."/>
            <person name="Henke J."/>
            <person name="Wang T."/>
            <person name="Ruppert J."/>
            <person name="Shah N."/>
            <person name="Rotter K."/>
            <person name="Hodges J."/>
            <person name="Ingenthron E."/>
            <person name="Cordes M."/>
            <person name="Kohlberg S."/>
            <person name="Sgro J."/>
            <person name="Delgado B."/>
            <person name="Mead K."/>
            <person name="Chinwalla A."/>
            <person name="Leonard S."/>
            <person name="Crouse K."/>
            <person name="Collura K."/>
            <person name="Kudrna D."/>
            <person name="Currie J."/>
            <person name="He R."/>
            <person name="Angelova A."/>
            <person name="Rajasekar S."/>
            <person name="Mueller T."/>
            <person name="Lomeli R."/>
            <person name="Scara G."/>
            <person name="Ko A."/>
            <person name="Delaney K."/>
            <person name="Wissotski M."/>
            <person name="Lopez G."/>
            <person name="Campos D."/>
            <person name="Braidotti M."/>
            <person name="Ashley E."/>
            <person name="Golser W."/>
            <person name="Kim H."/>
            <person name="Lee S."/>
            <person name="Lin J."/>
            <person name="Dujmic Z."/>
            <person name="Kim W."/>
            <person name="Talag J."/>
            <person name="Zuccolo A."/>
            <person name="Fan C."/>
            <person name="Sebastian A."/>
            <person name="Kramer M."/>
            <person name="Spiegel L."/>
            <person name="Nascimento L."/>
            <person name="Zutavern T."/>
            <person name="Miller B."/>
            <person name="Ambroise C."/>
            <person name="Muller S."/>
            <person name="Spooner W."/>
            <person name="Narechania A."/>
            <person name="Ren L."/>
            <person name="Wei S."/>
            <person name="Kumari S."/>
            <person name="Faga B."/>
            <person name="Levy M.J."/>
            <person name="McMahan L."/>
            <person name="Van Buren P."/>
            <person name="Vaughn M.W."/>
            <person name="Ying K."/>
            <person name="Yeh C.-T."/>
            <person name="Emrich S.J."/>
            <person name="Jia Y."/>
            <person name="Kalyanaraman A."/>
            <person name="Hsia A.-P."/>
            <person name="Barbazuk W.B."/>
            <person name="Baucom R.S."/>
            <person name="Brutnell T.P."/>
            <person name="Carpita N.C."/>
            <person name="Chaparro C."/>
            <person name="Chia J.-M."/>
            <person name="Deragon J.-M."/>
            <person name="Estill J.C."/>
            <person name="Fu Y."/>
            <person name="Jeddeloh J.A."/>
            <person name="Han Y."/>
            <person name="Lee H."/>
            <person name="Li P."/>
            <person name="Lisch D.R."/>
            <person name="Liu S."/>
            <person name="Liu Z."/>
            <person name="Nagel D.H."/>
            <person name="McCann M.C."/>
            <person name="SanMiguel P."/>
            <person name="Myers A.M."/>
            <person name="Nettleton D."/>
            <person name="Nguyen J."/>
            <person name="Penning B.W."/>
            <person name="Ponnala L."/>
            <person name="Schneider K.L."/>
            <person name="Schwartz D.C."/>
            <person name="Sharma A."/>
            <person name="Soderlund C."/>
            <person name="Springer N.M."/>
            <person name="Sun Q."/>
            <person name="Wang H."/>
            <person name="Waterman M."/>
            <person name="Westerman R."/>
            <person name="Wolfgruber T.K."/>
            <person name="Yang L."/>
            <person name="Yu Y."/>
            <person name="Zhang L."/>
            <person name="Zhou S."/>
            <person name="Zhu Q."/>
            <person name="Bennetzen J.L."/>
            <person name="Dawe R.K."/>
            <person name="Jiang J."/>
            <person name="Jiang N."/>
            <person name="Presting G.G."/>
            <person name="Wessler S.R."/>
            <person name="Aluru S."/>
            <person name="Martienssen R.A."/>
            <person name="Clifton S.W."/>
            <person name="McCombie W.R."/>
            <person name="Wing R.A."/>
            <person name="Wilson R.K."/>
        </authorList>
    </citation>
    <scope>NUCLEOTIDE SEQUENCE [LARGE SCALE GENOMIC DNA]</scope>
    <source>
        <strain evidence="3">cv. B73</strain>
    </source>
</reference>
<keyword evidence="3" id="KW-1185">Reference proteome</keyword>
<sequence length="215" mass="22694">MHIELQKPQSAATSPRSPLHLVFVPFLERSHFAPLAAKAASSAAAGTEHEVAATTTAAIVTTAHFAALAPASVPVHAAPLRCPGGYEDFSLLPDDASAAPTFFAAAEAALAPALTAAIRAHHGMEAGLRVLGQGWEQPKTGGRDRGSKASWRKASSPKHRARVGAQTGQVLIEKIFVGSSIKNIKQTFLPSTLKINNQQIHDCWSTNIVLLLNVF</sequence>
<dbReference type="Gramene" id="Zm00001eb212730_T001">
    <property type="protein sequence ID" value="Zm00001eb212730_P001"/>
    <property type="gene ID" value="Zm00001eb212730"/>
</dbReference>
<dbReference type="InParanoid" id="A0A804P722"/>
<feature type="region of interest" description="Disordered" evidence="1">
    <location>
        <begin position="132"/>
        <end position="162"/>
    </location>
</feature>
<evidence type="ECO:0000313" key="3">
    <source>
        <dbReference type="Proteomes" id="UP000007305"/>
    </source>
</evidence>
<accession>A0A804P722</accession>
<evidence type="ECO:0000256" key="1">
    <source>
        <dbReference type="SAM" id="MobiDB-lite"/>
    </source>
</evidence>